<dbReference type="InterPro" id="IPR050336">
    <property type="entry name" value="Chromosome_partition/occlusion"/>
</dbReference>
<organism evidence="2 3">
    <name type="scientific">Pandoraea cepalis</name>
    <dbReference type="NCBI Taxonomy" id="2508294"/>
    <lineage>
        <taxon>Bacteria</taxon>
        <taxon>Pseudomonadati</taxon>
        <taxon>Pseudomonadota</taxon>
        <taxon>Betaproteobacteria</taxon>
        <taxon>Burkholderiales</taxon>
        <taxon>Burkholderiaceae</taxon>
        <taxon>Pandoraea</taxon>
    </lineage>
</organism>
<proteinExistence type="predicted"/>
<dbReference type="GO" id="GO:0005694">
    <property type="term" value="C:chromosome"/>
    <property type="evidence" value="ECO:0007669"/>
    <property type="project" value="TreeGrafter"/>
</dbReference>
<dbReference type="Proteomes" id="UP000396788">
    <property type="component" value="Unassembled WGS sequence"/>
</dbReference>
<feature type="domain" description="ParB/Spo0J HTH" evidence="1">
    <location>
        <begin position="155"/>
        <end position="218"/>
    </location>
</feature>
<dbReference type="SUPFAM" id="SSF109709">
    <property type="entry name" value="KorB DNA-binding domain-like"/>
    <property type="match status" value="1"/>
</dbReference>
<accession>A0A5E4W1D5</accession>
<dbReference type="Pfam" id="PF17762">
    <property type="entry name" value="HTH_ParB"/>
    <property type="match status" value="1"/>
</dbReference>
<dbReference type="InterPro" id="IPR041468">
    <property type="entry name" value="HTH_ParB/Spo0J"/>
</dbReference>
<name>A0A5E4W1D5_9BURK</name>
<evidence type="ECO:0000313" key="3">
    <source>
        <dbReference type="Proteomes" id="UP000396788"/>
    </source>
</evidence>
<evidence type="ECO:0000259" key="1">
    <source>
        <dbReference type="Pfam" id="PF17762"/>
    </source>
</evidence>
<dbReference type="EMBL" id="CABPRY010000006">
    <property type="protein sequence ID" value="VVE18251.1"/>
    <property type="molecule type" value="Genomic_DNA"/>
</dbReference>
<dbReference type="PANTHER" id="PTHR33375:SF1">
    <property type="entry name" value="CHROMOSOME-PARTITIONING PROTEIN PARB-RELATED"/>
    <property type="match status" value="1"/>
</dbReference>
<dbReference type="AlphaFoldDB" id="A0A5E4W1D5"/>
<dbReference type="GO" id="GO:0007059">
    <property type="term" value="P:chromosome segregation"/>
    <property type="evidence" value="ECO:0007669"/>
    <property type="project" value="TreeGrafter"/>
</dbReference>
<reference evidence="2 3" key="1">
    <citation type="submission" date="2019-08" db="EMBL/GenBank/DDBJ databases">
        <authorList>
            <person name="Peeters C."/>
        </authorList>
    </citation>
    <scope>NUCLEOTIDE SEQUENCE [LARGE SCALE GENOMIC DNA]</scope>
    <source>
        <strain evidence="2 3">LMG 31107</strain>
    </source>
</reference>
<evidence type="ECO:0000313" key="2">
    <source>
        <dbReference type="EMBL" id="VVE18251.1"/>
    </source>
</evidence>
<gene>
    <name evidence="2" type="ORF">PCE31107_03010</name>
</gene>
<protein>
    <recommendedName>
        <fullName evidence="1">ParB/Spo0J HTH domain-containing protein</fullName>
    </recommendedName>
</protein>
<sequence>MKATSQENNELFGATLDAQLAFNTDIAFGGVKSLMTLIKAKSRDLYQVPIELIQELPNFNVRVHDEVYDAHVDYLAQSILENGFYQDKPLAGYVGNVDGKNVIYLTDGYSRFKGIARANKQGASITTVPMVFKSAATSIEDLTVALVTSNEGKPLTPFEKGIVCKRLEGYGMERTEIAKRLKISSVYVGQLLTLMGAPKEIRMLVQAGKLSAENALAAIKKHGTKAVGILQTASEQAAASGQKRITEKSLPGAQLAKVIKKQAPVMAETLRSVKDDPGFSALSPELRDKLEALLGTLEASEKAAAEAPKAAAAAAEATTETVE</sequence>
<dbReference type="Gene3D" id="1.10.10.2830">
    <property type="match status" value="1"/>
</dbReference>
<dbReference type="PANTHER" id="PTHR33375">
    <property type="entry name" value="CHROMOSOME-PARTITIONING PROTEIN PARB-RELATED"/>
    <property type="match status" value="1"/>
</dbReference>